<evidence type="ECO:0000256" key="7">
    <source>
        <dbReference type="ARBA" id="ARBA00023209"/>
    </source>
</evidence>
<feature type="transmembrane region" description="Helical" evidence="9">
    <location>
        <begin position="6"/>
        <end position="26"/>
    </location>
</feature>
<feature type="transmembrane region" description="Helical" evidence="9">
    <location>
        <begin position="123"/>
        <end position="143"/>
    </location>
</feature>
<reference evidence="10" key="1">
    <citation type="submission" date="2018-05" db="EMBL/GenBank/DDBJ databases">
        <authorList>
            <person name="Lanie J.A."/>
            <person name="Ng W.-L."/>
            <person name="Kazmierczak K.M."/>
            <person name="Andrzejewski T.M."/>
            <person name="Davidsen T.M."/>
            <person name="Wayne K.J."/>
            <person name="Tettelin H."/>
            <person name="Glass J.I."/>
            <person name="Rusch D."/>
            <person name="Podicherti R."/>
            <person name="Tsui H.-C.T."/>
            <person name="Winkler M.E."/>
        </authorList>
    </citation>
    <scope>NUCLEOTIDE SEQUENCE</scope>
</reference>
<feature type="transmembrane region" description="Helical" evidence="9">
    <location>
        <begin position="149"/>
        <end position="172"/>
    </location>
</feature>
<feature type="transmembrane region" description="Helical" evidence="9">
    <location>
        <begin position="31"/>
        <end position="51"/>
    </location>
</feature>
<keyword evidence="7" id="KW-0594">Phospholipid biosynthesis</keyword>
<feature type="transmembrane region" description="Helical" evidence="9">
    <location>
        <begin position="86"/>
        <end position="111"/>
    </location>
</feature>
<keyword evidence="6 9" id="KW-0472">Membrane</keyword>
<dbReference type="InterPro" id="IPR050324">
    <property type="entry name" value="CDP-alcohol_PTase-I"/>
</dbReference>
<evidence type="ECO:0000256" key="3">
    <source>
        <dbReference type="ARBA" id="ARBA00022692"/>
    </source>
</evidence>
<dbReference type="InterPro" id="IPR043130">
    <property type="entry name" value="CDP-OH_PTrfase_TM_dom"/>
</dbReference>
<evidence type="ECO:0000256" key="8">
    <source>
        <dbReference type="ARBA" id="ARBA00023264"/>
    </source>
</evidence>
<evidence type="ECO:0008006" key="11">
    <source>
        <dbReference type="Google" id="ProtNLM"/>
    </source>
</evidence>
<dbReference type="AlphaFoldDB" id="A0A381Q9M4"/>
<sequence length="186" mass="20945">MSPSNIPNLICFARIALVIPIIRLLFQEQFLLSLLLILVAGLSDILDGYLAKKNNWRSYLGAVLDPAADKILLVSLFLTLQSMDLIPLWLTLTVILRDLMIVFGLSLYRYFVGVPQPNPTRISKFNTLLQLVFIILVILAQGIQFPFAILSMVCGSLVFVTSILSGLDYWIIWSIEAKKKIYQSGR</sequence>
<evidence type="ECO:0000256" key="1">
    <source>
        <dbReference type="ARBA" id="ARBA00004141"/>
    </source>
</evidence>
<comment type="subcellular location">
    <subcellularLocation>
        <location evidence="1">Membrane</location>
        <topology evidence="1">Multi-pass membrane protein</topology>
    </subcellularLocation>
</comment>
<evidence type="ECO:0000256" key="6">
    <source>
        <dbReference type="ARBA" id="ARBA00023136"/>
    </source>
</evidence>
<evidence type="ECO:0000256" key="4">
    <source>
        <dbReference type="ARBA" id="ARBA00022989"/>
    </source>
</evidence>
<dbReference type="GO" id="GO:0008444">
    <property type="term" value="F:CDP-diacylglycerol-glycerol-3-phosphate 3-phosphatidyltransferase activity"/>
    <property type="evidence" value="ECO:0007669"/>
    <property type="project" value="InterPro"/>
</dbReference>
<dbReference type="Pfam" id="PF01066">
    <property type="entry name" value="CDP-OH_P_transf"/>
    <property type="match status" value="1"/>
</dbReference>
<dbReference type="InterPro" id="IPR000462">
    <property type="entry name" value="CDP-OH_P_trans"/>
</dbReference>
<dbReference type="InterPro" id="IPR004570">
    <property type="entry name" value="Phosphatidylglycerol_P_synth"/>
</dbReference>
<dbReference type="PIRSF" id="PIRSF000847">
    <property type="entry name" value="Phos_ph_gly_syn"/>
    <property type="match status" value="1"/>
</dbReference>
<dbReference type="EMBL" id="UINC01001262">
    <property type="protein sequence ID" value="SUZ76021.1"/>
    <property type="molecule type" value="Genomic_DNA"/>
</dbReference>
<dbReference type="PANTHER" id="PTHR14269:SF11">
    <property type="entry name" value="CDP-DIACYLGLYCEROL--GLYCEROL-3-PHOSPHATE 3-PHOSPHATIDYLTRANSFERASE"/>
    <property type="match status" value="1"/>
</dbReference>
<protein>
    <recommendedName>
        <fullName evidence="11">CDP-diacylglycerol--glycerol-3-phosphate 3-phosphatidyltransferase</fullName>
    </recommendedName>
</protein>
<dbReference type="GO" id="GO:0046474">
    <property type="term" value="P:glycerophospholipid biosynthetic process"/>
    <property type="evidence" value="ECO:0007669"/>
    <property type="project" value="TreeGrafter"/>
</dbReference>
<keyword evidence="3 9" id="KW-0812">Transmembrane</keyword>
<name>A0A381Q9M4_9ZZZZ</name>
<evidence type="ECO:0000256" key="2">
    <source>
        <dbReference type="ARBA" id="ARBA00022516"/>
    </source>
</evidence>
<gene>
    <name evidence="10" type="ORF">METZ01_LOCUS28875</name>
</gene>
<evidence type="ECO:0000313" key="10">
    <source>
        <dbReference type="EMBL" id="SUZ76021.1"/>
    </source>
</evidence>
<accession>A0A381Q9M4</accession>
<dbReference type="Gene3D" id="1.20.120.1760">
    <property type="match status" value="1"/>
</dbReference>
<evidence type="ECO:0000256" key="9">
    <source>
        <dbReference type="SAM" id="Phobius"/>
    </source>
</evidence>
<keyword evidence="8" id="KW-1208">Phospholipid metabolism</keyword>
<evidence type="ECO:0000256" key="5">
    <source>
        <dbReference type="ARBA" id="ARBA00023098"/>
    </source>
</evidence>
<keyword evidence="4 9" id="KW-1133">Transmembrane helix</keyword>
<keyword evidence="2" id="KW-0444">Lipid biosynthesis</keyword>
<keyword evidence="5" id="KW-0443">Lipid metabolism</keyword>
<dbReference type="GO" id="GO:0016020">
    <property type="term" value="C:membrane"/>
    <property type="evidence" value="ECO:0007669"/>
    <property type="project" value="UniProtKB-SubCell"/>
</dbReference>
<organism evidence="10">
    <name type="scientific">marine metagenome</name>
    <dbReference type="NCBI Taxonomy" id="408172"/>
    <lineage>
        <taxon>unclassified sequences</taxon>
        <taxon>metagenomes</taxon>
        <taxon>ecological metagenomes</taxon>
    </lineage>
</organism>
<dbReference type="PANTHER" id="PTHR14269">
    <property type="entry name" value="CDP-DIACYLGLYCEROL--GLYCEROL-3-PHOSPHATE 3-PHOSPHATIDYLTRANSFERASE-RELATED"/>
    <property type="match status" value="1"/>
</dbReference>
<proteinExistence type="predicted"/>